<organism evidence="3 4">
    <name type="scientific">Flavobacterium plantiphilum</name>
    <dbReference type="NCBI Taxonomy" id="3163297"/>
    <lineage>
        <taxon>Bacteria</taxon>
        <taxon>Pseudomonadati</taxon>
        <taxon>Bacteroidota</taxon>
        <taxon>Flavobacteriia</taxon>
        <taxon>Flavobacteriales</taxon>
        <taxon>Flavobacteriaceae</taxon>
        <taxon>Flavobacterium</taxon>
    </lineage>
</organism>
<keyword evidence="4" id="KW-1185">Reference proteome</keyword>
<protein>
    <submittedName>
        <fullName evidence="3">M56 family metallopeptidase</fullName>
    </submittedName>
</protein>
<keyword evidence="1" id="KW-0472">Membrane</keyword>
<evidence type="ECO:0000256" key="1">
    <source>
        <dbReference type="SAM" id="Phobius"/>
    </source>
</evidence>
<dbReference type="PANTHER" id="PTHR34978">
    <property type="entry name" value="POSSIBLE SENSOR-TRANSDUCER PROTEIN BLAR"/>
    <property type="match status" value="1"/>
</dbReference>
<dbReference type="CDD" id="cd07341">
    <property type="entry name" value="M56_BlaR1_MecR1_like"/>
    <property type="match status" value="1"/>
</dbReference>
<evidence type="ECO:0000313" key="4">
    <source>
        <dbReference type="Proteomes" id="UP001629260"/>
    </source>
</evidence>
<evidence type="ECO:0000259" key="2">
    <source>
        <dbReference type="Pfam" id="PF05569"/>
    </source>
</evidence>
<evidence type="ECO:0000313" key="3">
    <source>
        <dbReference type="EMBL" id="MFL9832234.1"/>
    </source>
</evidence>
<feature type="transmembrane region" description="Helical" evidence="1">
    <location>
        <begin position="87"/>
        <end position="108"/>
    </location>
</feature>
<dbReference type="RefSeq" id="WP_408082682.1">
    <property type="nucleotide sequence ID" value="NZ_JBELQA010000010.1"/>
</dbReference>
<feature type="transmembrane region" description="Helical" evidence="1">
    <location>
        <begin position="37"/>
        <end position="59"/>
    </location>
</feature>
<feature type="domain" description="Peptidase M56" evidence="2">
    <location>
        <begin position="146"/>
        <end position="254"/>
    </location>
</feature>
<sequence length="601" mass="70115">MENLFLYFIKVSGLIGLFYLAYMLLLRKETFFTANRWFLLSGLFISALLPLYFITKIIWVEPTTDSFDWSNIPTTTMNINPEPQIDWYLIASYIYLIGTVIFLLKLLFDFYSLTKVFKGQNSKQQGNFKLIDINENIAPFSFFKAIVYNSALYTPTELENILEHEKVHSSQNHSVDVLVARMFCIAFWFNPLIWLYKKVMVQNLEFIADSEASKNISDKKAYQLTLLKITTQENCVSITNHFYQSLIKKRIIMLNQNQSKKSNSWKYALVFPVLVAFVFLFQIEIVAQEKEVPKQENETKSESVDLKSFKIEKDLSNISKNKEIYINGEKSTQEELGKLDPNEIEKIDVATISGKKTILVTTKTKKENKDISPKPYDVVYIDGEKISQSELENNFVFRNVKDVKIVEGKKNKTYYITTTNSSQKIENHKFEFIITKNTSNEEIKEKREQIKNLHDINLTFFNIKRNSIGEITNIESTNDVFPRSYKQSNNPIETFKFFYEKKTNGGFTSGYETLSNSISRIIDDKRIDYKKAVILIDGEQSDYQTLEKLNPKDVKQVITKDINSRWPENKKYFELYGEKALYGILIAVETKNYLTDISIRF</sequence>
<proteinExistence type="predicted"/>
<gene>
    <name evidence="3" type="ORF">ABS764_15390</name>
</gene>
<reference evidence="3 4" key="1">
    <citation type="submission" date="2024-06" db="EMBL/GenBank/DDBJ databases">
        <authorList>
            <person name="Kaempfer P."/>
            <person name="Viver T."/>
        </authorList>
    </citation>
    <scope>NUCLEOTIDE SEQUENCE [LARGE SCALE GENOMIC DNA]</scope>
    <source>
        <strain evidence="3 4">ST-87</strain>
    </source>
</reference>
<dbReference type="Proteomes" id="UP001629260">
    <property type="component" value="Unassembled WGS sequence"/>
</dbReference>
<dbReference type="InterPro" id="IPR052173">
    <property type="entry name" value="Beta-lactam_resp_regulator"/>
</dbReference>
<dbReference type="Pfam" id="PF05569">
    <property type="entry name" value="Peptidase_M56"/>
    <property type="match status" value="1"/>
</dbReference>
<feature type="transmembrane region" description="Helical" evidence="1">
    <location>
        <begin position="267"/>
        <end position="287"/>
    </location>
</feature>
<keyword evidence="1" id="KW-0812">Transmembrane</keyword>
<name>A0ABW8XX37_9FLAO</name>
<dbReference type="InterPro" id="IPR008756">
    <property type="entry name" value="Peptidase_M56"/>
</dbReference>
<dbReference type="EMBL" id="JBELQA010000010">
    <property type="protein sequence ID" value="MFL9832234.1"/>
    <property type="molecule type" value="Genomic_DNA"/>
</dbReference>
<dbReference type="PANTHER" id="PTHR34978:SF3">
    <property type="entry name" value="SLR0241 PROTEIN"/>
    <property type="match status" value="1"/>
</dbReference>
<keyword evidence="1" id="KW-1133">Transmembrane helix</keyword>
<feature type="transmembrane region" description="Helical" evidence="1">
    <location>
        <begin position="6"/>
        <end position="25"/>
    </location>
</feature>
<comment type="caution">
    <text evidence="3">The sequence shown here is derived from an EMBL/GenBank/DDBJ whole genome shotgun (WGS) entry which is preliminary data.</text>
</comment>
<accession>A0ABW8XX37</accession>